<dbReference type="OrthoDB" id="3789782at2"/>
<evidence type="ECO:0000256" key="1">
    <source>
        <dbReference type="SAM" id="Phobius"/>
    </source>
</evidence>
<keyword evidence="1" id="KW-1133">Transmembrane helix</keyword>
<accession>A0A1H0K0L8</accession>
<dbReference type="Proteomes" id="UP000199651">
    <property type="component" value="Unassembled WGS sequence"/>
</dbReference>
<dbReference type="RefSeq" id="WP_091372055.1">
    <property type="nucleotide sequence ID" value="NZ_FNDV01000002.1"/>
</dbReference>
<protein>
    <submittedName>
        <fullName evidence="2">Uncharacterized protein</fullName>
    </submittedName>
</protein>
<keyword evidence="3" id="KW-1185">Reference proteome</keyword>
<dbReference type="STRING" id="504798.SAMN05421871_102763"/>
<feature type="transmembrane region" description="Helical" evidence="1">
    <location>
        <begin position="12"/>
        <end position="31"/>
    </location>
</feature>
<keyword evidence="1" id="KW-0472">Membrane</keyword>
<reference evidence="3" key="1">
    <citation type="submission" date="2016-10" db="EMBL/GenBank/DDBJ databases">
        <authorList>
            <person name="Varghese N."/>
            <person name="Submissions S."/>
        </authorList>
    </citation>
    <scope>NUCLEOTIDE SEQUENCE [LARGE SCALE GENOMIC DNA]</scope>
    <source>
        <strain evidence="3">IBRC-M 10655</strain>
    </source>
</reference>
<proteinExistence type="predicted"/>
<sequence length="156" mass="16503">MRINLGRLGGQLGVLLCVTGFLVMFLGWNGAASSNFTPAQFPYLISGGMVGLAIVVMGSAMIIVQNHRADRVRLEDALDRVAAAVADHGSNPAAANGFGFTGFVVAGESSYHRVDCHLPQARDEAELVKIDDVIVRGLTPCRVCNPPQLGQATLQL</sequence>
<name>A0A1H0K0L8_9PSEU</name>
<organism evidence="2 3">
    <name type="scientific">Actinokineospora alba</name>
    <dbReference type="NCBI Taxonomy" id="504798"/>
    <lineage>
        <taxon>Bacteria</taxon>
        <taxon>Bacillati</taxon>
        <taxon>Actinomycetota</taxon>
        <taxon>Actinomycetes</taxon>
        <taxon>Pseudonocardiales</taxon>
        <taxon>Pseudonocardiaceae</taxon>
        <taxon>Actinokineospora</taxon>
    </lineage>
</organism>
<gene>
    <name evidence="2" type="ORF">SAMN05192558_103286</name>
</gene>
<dbReference type="AlphaFoldDB" id="A0A1H0K0L8"/>
<evidence type="ECO:0000313" key="2">
    <source>
        <dbReference type="EMBL" id="SDO49379.1"/>
    </source>
</evidence>
<keyword evidence="1" id="KW-0812">Transmembrane</keyword>
<dbReference type="EMBL" id="FNJB01000003">
    <property type="protein sequence ID" value="SDO49379.1"/>
    <property type="molecule type" value="Genomic_DNA"/>
</dbReference>
<evidence type="ECO:0000313" key="3">
    <source>
        <dbReference type="Proteomes" id="UP000199651"/>
    </source>
</evidence>
<feature type="transmembrane region" description="Helical" evidence="1">
    <location>
        <begin position="43"/>
        <end position="64"/>
    </location>
</feature>